<protein>
    <submittedName>
        <fullName evidence="1">Uncharacterized protein</fullName>
    </submittedName>
</protein>
<proteinExistence type="predicted"/>
<dbReference type="Proteomes" id="UP000011718">
    <property type="component" value="Chromosome"/>
</dbReference>
<dbReference type="AlphaFoldDB" id="M1Q049"/>
<dbReference type="KEGG" id="mmaz:MmTuc01_0202"/>
<sequence length="43" mass="4703">MLDSALESWNDGVPSCKIQNTKALQKCTMNFSSLAGRETGKEI</sequence>
<evidence type="ECO:0000313" key="1">
    <source>
        <dbReference type="EMBL" id="AGF95655.1"/>
    </source>
</evidence>
<reference evidence="1 2" key="1">
    <citation type="journal article" date="2013" name="Genome Announc.">
        <title>Complete Genome of a Methanosarcina mazei Strain Isolated from Sediment Samples from an Amazonian Flooded Area.</title>
        <authorList>
            <person name="Assis das Gracas D."/>
            <person name="Thiago Juca Ramos R."/>
            <person name="Vieira Araujo A.C."/>
            <person name="Zahlouth R."/>
            <person name="Ribeiro Carneiro A."/>
            <person name="Souza Lopes T."/>
            <person name="Azevedo Barauna R."/>
            <person name="Azevedo V."/>
            <person name="Cruz Schneider M.P."/>
            <person name="Pellizari V.H."/>
            <person name="Silva A."/>
        </authorList>
    </citation>
    <scope>NUCLEOTIDE SEQUENCE [LARGE SCALE GENOMIC DNA]</scope>
    <source>
        <strain evidence="1 2">Tuc01</strain>
    </source>
</reference>
<dbReference type="HOGENOM" id="CLU_3227822_0_0_2"/>
<dbReference type="BioCyc" id="MMAZ1236903:G139K-201-MONOMER"/>
<accession>M1Q049</accession>
<organism evidence="1 2">
    <name type="scientific">Methanosarcina mazei Tuc01</name>
    <dbReference type="NCBI Taxonomy" id="1236903"/>
    <lineage>
        <taxon>Archaea</taxon>
        <taxon>Methanobacteriati</taxon>
        <taxon>Methanobacteriota</taxon>
        <taxon>Stenosarchaea group</taxon>
        <taxon>Methanomicrobia</taxon>
        <taxon>Methanosarcinales</taxon>
        <taxon>Methanosarcinaceae</taxon>
        <taxon>Methanosarcina</taxon>
    </lineage>
</organism>
<gene>
    <name evidence="1" type="ORF">MmTuc01_0202</name>
</gene>
<dbReference type="EMBL" id="CP004144">
    <property type="protein sequence ID" value="AGF95655.1"/>
    <property type="molecule type" value="Genomic_DNA"/>
</dbReference>
<name>M1Q049_METMZ</name>
<evidence type="ECO:0000313" key="2">
    <source>
        <dbReference type="Proteomes" id="UP000011718"/>
    </source>
</evidence>